<proteinExistence type="inferred from homology"/>
<sequence>MKIEQVTLRRVQVPLQAPFETSFGRMDRKDCVIVSVYGEGATGYGESVAFAAPYYNEETTDTVWHMLEHFLVPDLLSKEVKRPEDVSALFAPVRRNHMAIAAIETALWDLHAKQSGITLAQALGGDKREIEVGVSIGIEPTVDQVVRNVERYVEQGYKRIKVKIKPGFDIRLVEAIRKRFGDELPLMADANSAYTLDDLAVLKEMDNYKLMMIEQPLAHDDIIEHAALQRELRTPVCLDESIHTLTDARHAIELGSCRIMNIKIGRVGGLTNARRIHDLCQERGMPVWCGGMLELGIGRLHNIALSSLSNFSIPGDVSASKRFWAQDIVVPGIEMVRPGVIAVPAGAGIGHEVCEQSLERLTVKKLTRSRGA</sequence>
<protein>
    <recommendedName>
        <fullName evidence="6 7">o-succinylbenzoate synthase</fullName>
        <shortName evidence="7">OSB synthase</shortName>
        <shortName evidence="7">OSBS</shortName>
        <ecNumber evidence="6 7">4.2.1.113</ecNumber>
    </recommendedName>
    <alternativeName>
        <fullName evidence="7">4-(2'-carboxyphenyl)-4-oxybutyric acid synthase</fullName>
    </alternativeName>
    <alternativeName>
        <fullName evidence="7">o-succinylbenzoic acid synthase</fullName>
    </alternativeName>
</protein>
<comment type="pathway">
    <text evidence="7">Quinol/quinone metabolism; menaquinone biosynthesis.</text>
</comment>
<dbReference type="SMART" id="SM00922">
    <property type="entry name" value="MR_MLE"/>
    <property type="match status" value="1"/>
</dbReference>
<keyword evidence="3 7" id="KW-0479">Metal-binding</keyword>
<evidence type="ECO:0000313" key="9">
    <source>
        <dbReference type="EMBL" id="MDI4649902.1"/>
    </source>
</evidence>
<keyword evidence="10" id="KW-1185">Reference proteome</keyword>
<dbReference type="InterPro" id="IPR029065">
    <property type="entry name" value="Enolase_C-like"/>
</dbReference>
<evidence type="ECO:0000256" key="2">
    <source>
        <dbReference type="ARBA" id="ARBA00022428"/>
    </source>
</evidence>
<reference evidence="9" key="1">
    <citation type="submission" date="2023-04" db="EMBL/GenBank/DDBJ databases">
        <title>Comparative genomic analysis of Cohnella hashimotonis sp. nov., isolated from the International Space Station.</title>
        <authorList>
            <person name="Venkateswaran K."/>
            <person name="Simpson A."/>
        </authorList>
    </citation>
    <scope>NUCLEOTIDE SEQUENCE</scope>
    <source>
        <strain evidence="9">F6_2S_P_1</strain>
    </source>
</reference>
<evidence type="ECO:0000256" key="4">
    <source>
        <dbReference type="ARBA" id="ARBA00022842"/>
    </source>
</evidence>
<dbReference type="NCBIfam" id="TIGR01928">
    <property type="entry name" value="menC_lowGC_arch"/>
    <property type="match status" value="1"/>
</dbReference>
<feature type="binding site" evidence="7">
    <location>
        <position position="189"/>
    </location>
    <ligand>
        <name>Mg(2+)</name>
        <dbReference type="ChEBI" id="CHEBI:18420"/>
    </ligand>
</feature>
<evidence type="ECO:0000256" key="7">
    <source>
        <dbReference type="HAMAP-Rule" id="MF_01933"/>
    </source>
</evidence>
<feature type="active site" description="Proton acceptor" evidence="7">
    <location>
        <position position="263"/>
    </location>
</feature>
<dbReference type="InterPro" id="IPR047585">
    <property type="entry name" value="MenC"/>
</dbReference>
<keyword evidence="2 7" id="KW-0474">Menaquinone biosynthesis</keyword>
<dbReference type="CDD" id="cd03317">
    <property type="entry name" value="NAAAR"/>
    <property type="match status" value="1"/>
</dbReference>
<dbReference type="SFLD" id="SFLDS00001">
    <property type="entry name" value="Enolase"/>
    <property type="match status" value="1"/>
</dbReference>
<comment type="catalytic activity">
    <reaction evidence="7">
        <text>(1R,6R)-6-hydroxy-2-succinyl-cyclohexa-2,4-diene-1-carboxylate = 2-succinylbenzoate + H2O</text>
        <dbReference type="Rhea" id="RHEA:10196"/>
        <dbReference type="ChEBI" id="CHEBI:15377"/>
        <dbReference type="ChEBI" id="CHEBI:18325"/>
        <dbReference type="ChEBI" id="CHEBI:58689"/>
        <dbReference type="EC" id="4.2.1.113"/>
    </reaction>
</comment>
<evidence type="ECO:0000256" key="5">
    <source>
        <dbReference type="ARBA" id="ARBA00023239"/>
    </source>
</evidence>
<evidence type="ECO:0000259" key="8">
    <source>
        <dbReference type="SMART" id="SM00922"/>
    </source>
</evidence>
<dbReference type="InterPro" id="IPR010197">
    <property type="entry name" value="OSBS/NAAAR"/>
</dbReference>
<comment type="cofactor">
    <cofactor evidence="1 7">
        <name>a divalent metal cation</name>
        <dbReference type="ChEBI" id="CHEBI:60240"/>
    </cofactor>
</comment>
<dbReference type="EC" id="4.2.1.113" evidence="6 7"/>
<dbReference type="PANTHER" id="PTHR48073:SF5">
    <property type="entry name" value="O-SUCCINYLBENZOATE SYNTHASE"/>
    <property type="match status" value="1"/>
</dbReference>
<dbReference type="Gene3D" id="3.20.20.120">
    <property type="entry name" value="Enolase-like C-terminal domain"/>
    <property type="match status" value="1"/>
</dbReference>
<dbReference type="Pfam" id="PF02746">
    <property type="entry name" value="MR_MLE_N"/>
    <property type="match status" value="1"/>
</dbReference>
<dbReference type="InterPro" id="IPR029017">
    <property type="entry name" value="Enolase-like_N"/>
</dbReference>
<accession>A0ABT6TVR0</accession>
<comment type="function">
    <text evidence="7">Converts 2-succinyl-6-hydroxy-2,4-cyclohexadiene-1-carboxylate (SHCHC) to 2-succinylbenzoate (OSB).</text>
</comment>
<evidence type="ECO:0000313" key="10">
    <source>
        <dbReference type="Proteomes" id="UP001161691"/>
    </source>
</evidence>
<dbReference type="Pfam" id="PF13378">
    <property type="entry name" value="MR_MLE_C"/>
    <property type="match status" value="1"/>
</dbReference>
<dbReference type="Proteomes" id="UP001161691">
    <property type="component" value="Unassembled WGS sequence"/>
</dbReference>
<feature type="domain" description="Mandelate racemase/muconate lactonizing enzyme C-terminal" evidence="8">
    <location>
        <begin position="142"/>
        <end position="235"/>
    </location>
</feature>
<evidence type="ECO:0000256" key="3">
    <source>
        <dbReference type="ARBA" id="ARBA00022723"/>
    </source>
</evidence>
<dbReference type="PANTHER" id="PTHR48073">
    <property type="entry name" value="O-SUCCINYLBENZOATE SYNTHASE-RELATED"/>
    <property type="match status" value="1"/>
</dbReference>
<comment type="pathway">
    <text evidence="7">Quinol/quinone metabolism; 1,4-dihydroxy-2-naphthoate biosynthesis; 1,4-dihydroxy-2-naphthoate from chorismate: step 4/7.</text>
</comment>
<dbReference type="Gene3D" id="3.30.390.10">
    <property type="entry name" value="Enolase-like, N-terminal domain"/>
    <property type="match status" value="1"/>
</dbReference>
<feature type="active site" description="Proton donor" evidence="7">
    <location>
        <position position="163"/>
    </location>
</feature>
<comment type="similarity">
    <text evidence="7">Belongs to the mandelate racemase/muconate lactonizing enzyme family. MenC type 2 subfamily.</text>
</comment>
<dbReference type="HAMAP" id="MF_01933">
    <property type="entry name" value="MenC_2"/>
    <property type="match status" value="1"/>
</dbReference>
<dbReference type="InterPro" id="IPR013341">
    <property type="entry name" value="Mandelate_racemase_N_dom"/>
</dbReference>
<evidence type="ECO:0000256" key="1">
    <source>
        <dbReference type="ARBA" id="ARBA00001968"/>
    </source>
</evidence>
<dbReference type="SFLD" id="SFLDF00009">
    <property type="entry name" value="o-succinylbenzoate_synthase"/>
    <property type="match status" value="1"/>
</dbReference>
<feature type="binding site" evidence="7">
    <location>
        <position position="239"/>
    </location>
    <ligand>
        <name>Mg(2+)</name>
        <dbReference type="ChEBI" id="CHEBI:18420"/>
    </ligand>
</feature>
<dbReference type="SFLD" id="SFLDG00180">
    <property type="entry name" value="muconate_cycloisomerase"/>
    <property type="match status" value="1"/>
</dbReference>
<dbReference type="EMBL" id="JAGRPV010000001">
    <property type="protein sequence ID" value="MDI4649902.1"/>
    <property type="molecule type" value="Genomic_DNA"/>
</dbReference>
<dbReference type="RefSeq" id="WP_282912506.1">
    <property type="nucleotide sequence ID" value="NZ_JAGRPV010000001.1"/>
</dbReference>
<dbReference type="InterPro" id="IPR036849">
    <property type="entry name" value="Enolase-like_C_sf"/>
</dbReference>
<name>A0ABT6TVR0_9BACL</name>
<gene>
    <name evidence="7 9" type="primary">menC</name>
    <name evidence="9" type="ORF">KB449_33550</name>
</gene>
<feature type="binding site" evidence="7">
    <location>
        <position position="214"/>
    </location>
    <ligand>
        <name>Mg(2+)</name>
        <dbReference type="ChEBI" id="CHEBI:18420"/>
    </ligand>
</feature>
<comment type="caution">
    <text evidence="9">The sequence shown here is derived from an EMBL/GenBank/DDBJ whole genome shotgun (WGS) entry which is preliminary data.</text>
</comment>
<evidence type="ECO:0000256" key="6">
    <source>
        <dbReference type="ARBA" id="ARBA00029491"/>
    </source>
</evidence>
<organism evidence="9 10">
    <name type="scientific">Cohnella hashimotonis</name>
    <dbReference type="NCBI Taxonomy" id="2826895"/>
    <lineage>
        <taxon>Bacteria</taxon>
        <taxon>Bacillati</taxon>
        <taxon>Bacillota</taxon>
        <taxon>Bacilli</taxon>
        <taxon>Bacillales</taxon>
        <taxon>Paenibacillaceae</taxon>
        <taxon>Cohnella</taxon>
    </lineage>
</organism>
<dbReference type="InterPro" id="IPR013342">
    <property type="entry name" value="Mandelate_racemase_C"/>
</dbReference>
<dbReference type="SUPFAM" id="SSF51604">
    <property type="entry name" value="Enolase C-terminal domain-like"/>
    <property type="match status" value="1"/>
</dbReference>
<keyword evidence="5 7" id="KW-0456">Lyase</keyword>
<dbReference type="SUPFAM" id="SSF54826">
    <property type="entry name" value="Enolase N-terminal domain-like"/>
    <property type="match status" value="1"/>
</dbReference>
<dbReference type="GO" id="GO:0043748">
    <property type="term" value="F:O-succinylbenzoate synthase activity"/>
    <property type="evidence" value="ECO:0007669"/>
    <property type="project" value="UniProtKB-EC"/>
</dbReference>
<keyword evidence="4 7" id="KW-0460">Magnesium</keyword>